<gene>
    <name evidence="1" type="ORF">CLV84_1669</name>
</gene>
<organism evidence="1 2">
    <name type="scientific">Neolewinella xylanilytica</name>
    <dbReference type="NCBI Taxonomy" id="1514080"/>
    <lineage>
        <taxon>Bacteria</taxon>
        <taxon>Pseudomonadati</taxon>
        <taxon>Bacteroidota</taxon>
        <taxon>Saprospiria</taxon>
        <taxon>Saprospirales</taxon>
        <taxon>Lewinellaceae</taxon>
        <taxon>Neolewinella</taxon>
    </lineage>
</organism>
<reference evidence="1 2" key="1">
    <citation type="submission" date="2018-02" db="EMBL/GenBank/DDBJ databases">
        <title>Genomic Encyclopedia of Archaeal and Bacterial Type Strains, Phase II (KMG-II): from individual species to whole genera.</title>
        <authorList>
            <person name="Goeker M."/>
        </authorList>
    </citation>
    <scope>NUCLEOTIDE SEQUENCE [LARGE SCALE GENOMIC DNA]</scope>
    <source>
        <strain evidence="1 2">DSM 29526</strain>
    </source>
</reference>
<accession>A0A2S6IB68</accession>
<evidence type="ECO:0000313" key="2">
    <source>
        <dbReference type="Proteomes" id="UP000237662"/>
    </source>
</evidence>
<name>A0A2S6IB68_9BACT</name>
<dbReference type="AlphaFoldDB" id="A0A2S6IB68"/>
<protein>
    <submittedName>
        <fullName evidence="1">Uncharacterized protein</fullName>
    </submittedName>
</protein>
<sequence length="138" mass="15491">MPVKFKFTARGFLVVWLSGLLTLSMRPASFVLTLVEVEELVNDQVGEEWTHSVAVDGWQLDIYDSIDLASAEAYEIQCTSQEADPYYPDFGSRTLRMTEAEMVAAAATGGFTVEVTVQERHGEHAGKEAVWRYHFALR</sequence>
<proteinExistence type="predicted"/>
<dbReference type="EMBL" id="PTJC01000005">
    <property type="protein sequence ID" value="PPK88699.1"/>
    <property type="molecule type" value="Genomic_DNA"/>
</dbReference>
<comment type="caution">
    <text evidence="1">The sequence shown here is derived from an EMBL/GenBank/DDBJ whole genome shotgun (WGS) entry which is preliminary data.</text>
</comment>
<dbReference type="RefSeq" id="WP_104419233.1">
    <property type="nucleotide sequence ID" value="NZ_PTJC01000005.1"/>
</dbReference>
<keyword evidence="2" id="KW-1185">Reference proteome</keyword>
<dbReference type="Proteomes" id="UP000237662">
    <property type="component" value="Unassembled WGS sequence"/>
</dbReference>
<evidence type="ECO:0000313" key="1">
    <source>
        <dbReference type="EMBL" id="PPK88699.1"/>
    </source>
</evidence>
<dbReference type="OrthoDB" id="2678699at2"/>